<feature type="non-terminal residue" evidence="1">
    <location>
        <position position="1"/>
    </location>
</feature>
<evidence type="ECO:0000313" key="1">
    <source>
        <dbReference type="EMBL" id="KAA6355090.1"/>
    </source>
</evidence>
<name>A0A5J4TC37_9EUKA</name>
<dbReference type="EMBL" id="SNRW01035186">
    <property type="protein sequence ID" value="KAA6355090.1"/>
    <property type="molecule type" value="Genomic_DNA"/>
</dbReference>
<reference evidence="1 2" key="1">
    <citation type="submission" date="2019-03" db="EMBL/GenBank/DDBJ databases">
        <title>Single cell metagenomics reveals metabolic interactions within the superorganism composed of flagellate Streblomastix strix and complex community of Bacteroidetes bacteria on its surface.</title>
        <authorList>
            <person name="Treitli S.C."/>
            <person name="Kolisko M."/>
            <person name="Husnik F."/>
            <person name="Keeling P."/>
            <person name="Hampl V."/>
        </authorList>
    </citation>
    <scope>NUCLEOTIDE SEQUENCE [LARGE SCALE GENOMIC DNA]</scope>
    <source>
        <strain evidence="1">ST1C</strain>
    </source>
</reference>
<evidence type="ECO:0000313" key="2">
    <source>
        <dbReference type="Proteomes" id="UP000324800"/>
    </source>
</evidence>
<proteinExistence type="predicted"/>
<sequence length="333" mass="38258">KTKGSNLPAVIIKDSPSLRRLSDTRIGELEDDNIIIPNHGVFDNINRYNQERVQNKVRWEDNKRKALNNILKPKNPANVGKLPMVIANKNAANDLSTVLGTEIPSEVNAINLTNQLVDATQNLPDYNSDEFFDKIEVKFDKTKKDKTGYYKITTNIKKENIPQIINRIASYVKLHTKGVIKPRVCDLRVIANTNKNQLRGSHIKLTSATVVFKPRHTVMKVNKMTRIMLSIPENFLSTGRLLVYIQESRNKNILEISISDFQSENHFIEFLGNTIANYFTVGFPATNRTLRFKNVHNPLMTVITNVLKTREFNCDIDADYTYLYYQIHHDLEQ</sequence>
<dbReference type="Proteomes" id="UP000324800">
    <property type="component" value="Unassembled WGS sequence"/>
</dbReference>
<gene>
    <name evidence="1" type="ORF">EZS28_049383</name>
</gene>
<protein>
    <submittedName>
        <fullName evidence="1">Uncharacterized protein</fullName>
    </submittedName>
</protein>
<organism evidence="1 2">
    <name type="scientific">Streblomastix strix</name>
    <dbReference type="NCBI Taxonomy" id="222440"/>
    <lineage>
        <taxon>Eukaryota</taxon>
        <taxon>Metamonada</taxon>
        <taxon>Preaxostyla</taxon>
        <taxon>Oxymonadida</taxon>
        <taxon>Streblomastigidae</taxon>
        <taxon>Streblomastix</taxon>
    </lineage>
</organism>
<comment type="caution">
    <text evidence="1">The sequence shown here is derived from an EMBL/GenBank/DDBJ whole genome shotgun (WGS) entry which is preliminary data.</text>
</comment>
<dbReference type="AlphaFoldDB" id="A0A5J4TC37"/>
<accession>A0A5J4TC37</accession>